<organism evidence="3">
    <name type="scientific">Drosophila grimshawi</name>
    <name type="common">Hawaiian fruit fly</name>
    <name type="synonym">Idiomyia grimshawi</name>
    <dbReference type="NCBI Taxonomy" id="7222"/>
    <lineage>
        <taxon>Eukaryota</taxon>
        <taxon>Metazoa</taxon>
        <taxon>Ecdysozoa</taxon>
        <taxon>Arthropoda</taxon>
        <taxon>Hexapoda</taxon>
        <taxon>Insecta</taxon>
        <taxon>Pterygota</taxon>
        <taxon>Neoptera</taxon>
        <taxon>Endopterygota</taxon>
        <taxon>Diptera</taxon>
        <taxon>Brachycera</taxon>
        <taxon>Muscomorpha</taxon>
        <taxon>Ephydroidea</taxon>
        <taxon>Drosophilidae</taxon>
        <taxon>Drosophila</taxon>
        <taxon>Hawaiian Drosophila</taxon>
    </lineage>
</organism>
<dbReference type="AlphaFoldDB" id="B4JTC9"/>
<proteinExistence type="predicted"/>
<gene>
    <name evidence="2" type="primary">Dgri\GH23751</name>
    <name evidence="2" type="ORF">Dgri_GH23751</name>
</gene>
<sequence>MPQYKFQTLLSPALLICICCNFNFRCTLAAPVPYFEDNLVDYPSSPSEVLPIEPLLIYPEPREIFYQARTANGDGERDIIFVKLLQNKLDGYHPKKQHLVEKPKRKELSMKDIFFVKARANGQFSHERLKVYRLPEFFAISVFRNDAKKM</sequence>
<keyword evidence="1" id="KW-0732">Signal</keyword>
<feature type="chain" id="PRO_5002809416" evidence="1">
    <location>
        <begin position="30"/>
        <end position="150"/>
    </location>
</feature>
<feature type="signal peptide" evidence="1">
    <location>
        <begin position="1"/>
        <end position="29"/>
    </location>
</feature>
<evidence type="ECO:0000313" key="2">
    <source>
        <dbReference type="EMBL" id="EDV95019.1"/>
    </source>
</evidence>
<keyword evidence="3" id="KW-1185">Reference proteome</keyword>
<evidence type="ECO:0000256" key="1">
    <source>
        <dbReference type="SAM" id="SignalP"/>
    </source>
</evidence>
<protein>
    <submittedName>
        <fullName evidence="2">GH23751</fullName>
    </submittedName>
</protein>
<accession>B4JTC9</accession>
<dbReference type="OMA" id="LIYPQQR"/>
<dbReference type="eggNOG" id="ENOG502T92S">
    <property type="taxonomic scope" value="Eukaryota"/>
</dbReference>
<dbReference type="Proteomes" id="UP000001070">
    <property type="component" value="Unassembled WGS sequence"/>
</dbReference>
<dbReference type="OrthoDB" id="8043012at2759"/>
<evidence type="ECO:0000313" key="3">
    <source>
        <dbReference type="Proteomes" id="UP000001070"/>
    </source>
</evidence>
<reference evidence="2 3" key="1">
    <citation type="journal article" date="2007" name="Nature">
        <title>Evolution of genes and genomes on the Drosophila phylogeny.</title>
        <authorList>
            <consortium name="Drosophila 12 Genomes Consortium"/>
            <person name="Clark A.G."/>
            <person name="Eisen M.B."/>
            <person name="Smith D.R."/>
            <person name="Bergman C.M."/>
            <person name="Oliver B."/>
            <person name="Markow T.A."/>
            <person name="Kaufman T.C."/>
            <person name="Kellis M."/>
            <person name="Gelbart W."/>
            <person name="Iyer V.N."/>
            <person name="Pollard D.A."/>
            <person name="Sackton T.B."/>
            <person name="Larracuente A.M."/>
            <person name="Singh N.D."/>
            <person name="Abad J.P."/>
            <person name="Abt D.N."/>
            <person name="Adryan B."/>
            <person name="Aguade M."/>
            <person name="Akashi H."/>
            <person name="Anderson W.W."/>
            <person name="Aquadro C.F."/>
            <person name="Ardell D.H."/>
            <person name="Arguello R."/>
            <person name="Artieri C.G."/>
            <person name="Barbash D.A."/>
            <person name="Barker D."/>
            <person name="Barsanti P."/>
            <person name="Batterham P."/>
            <person name="Batzoglou S."/>
            <person name="Begun D."/>
            <person name="Bhutkar A."/>
            <person name="Blanco E."/>
            <person name="Bosak S.A."/>
            <person name="Bradley R.K."/>
            <person name="Brand A.D."/>
            <person name="Brent M.R."/>
            <person name="Brooks A.N."/>
            <person name="Brown R.H."/>
            <person name="Butlin R.K."/>
            <person name="Caggese C."/>
            <person name="Calvi B.R."/>
            <person name="Bernardo de Carvalho A."/>
            <person name="Caspi A."/>
            <person name="Castrezana S."/>
            <person name="Celniker S.E."/>
            <person name="Chang J.L."/>
            <person name="Chapple C."/>
            <person name="Chatterji S."/>
            <person name="Chinwalla A."/>
            <person name="Civetta A."/>
            <person name="Clifton S.W."/>
            <person name="Comeron J.M."/>
            <person name="Costello J.C."/>
            <person name="Coyne J.A."/>
            <person name="Daub J."/>
            <person name="David R.G."/>
            <person name="Delcher A.L."/>
            <person name="Delehaunty K."/>
            <person name="Do C.B."/>
            <person name="Ebling H."/>
            <person name="Edwards K."/>
            <person name="Eickbush T."/>
            <person name="Evans J.D."/>
            <person name="Filipski A."/>
            <person name="Findeiss S."/>
            <person name="Freyhult E."/>
            <person name="Fulton L."/>
            <person name="Fulton R."/>
            <person name="Garcia A.C."/>
            <person name="Gardiner A."/>
            <person name="Garfield D.A."/>
            <person name="Garvin B.E."/>
            <person name="Gibson G."/>
            <person name="Gilbert D."/>
            <person name="Gnerre S."/>
            <person name="Godfrey J."/>
            <person name="Good R."/>
            <person name="Gotea V."/>
            <person name="Gravely B."/>
            <person name="Greenberg A.J."/>
            <person name="Griffiths-Jones S."/>
            <person name="Gross S."/>
            <person name="Guigo R."/>
            <person name="Gustafson E.A."/>
            <person name="Haerty W."/>
            <person name="Hahn M.W."/>
            <person name="Halligan D.L."/>
            <person name="Halpern A.L."/>
            <person name="Halter G.M."/>
            <person name="Han M.V."/>
            <person name="Heger A."/>
            <person name="Hillier L."/>
            <person name="Hinrichs A.S."/>
            <person name="Holmes I."/>
            <person name="Hoskins R.A."/>
            <person name="Hubisz M.J."/>
            <person name="Hultmark D."/>
            <person name="Huntley M.A."/>
            <person name="Jaffe D.B."/>
            <person name="Jagadeeshan S."/>
            <person name="Jeck W.R."/>
            <person name="Johnson J."/>
            <person name="Jones C.D."/>
            <person name="Jordan W.C."/>
            <person name="Karpen G.H."/>
            <person name="Kataoka E."/>
            <person name="Keightley P.D."/>
            <person name="Kheradpour P."/>
            <person name="Kirkness E.F."/>
            <person name="Koerich L.B."/>
            <person name="Kristiansen K."/>
            <person name="Kudrna D."/>
            <person name="Kulathinal R.J."/>
            <person name="Kumar S."/>
            <person name="Kwok R."/>
            <person name="Lander E."/>
            <person name="Langley C.H."/>
            <person name="Lapoint R."/>
            <person name="Lazzaro B.P."/>
            <person name="Lee S.J."/>
            <person name="Levesque L."/>
            <person name="Li R."/>
            <person name="Lin C.F."/>
            <person name="Lin M.F."/>
            <person name="Lindblad-Toh K."/>
            <person name="Llopart A."/>
            <person name="Long M."/>
            <person name="Low L."/>
            <person name="Lozovsky E."/>
            <person name="Lu J."/>
            <person name="Luo M."/>
            <person name="Machado C.A."/>
            <person name="Makalowski W."/>
            <person name="Marzo M."/>
            <person name="Matsuda M."/>
            <person name="Matzkin L."/>
            <person name="McAllister B."/>
            <person name="McBride C.S."/>
            <person name="McKernan B."/>
            <person name="McKernan K."/>
            <person name="Mendez-Lago M."/>
            <person name="Minx P."/>
            <person name="Mollenhauer M.U."/>
            <person name="Montooth K."/>
            <person name="Mount S.M."/>
            <person name="Mu X."/>
            <person name="Myers E."/>
            <person name="Negre B."/>
            <person name="Newfeld S."/>
            <person name="Nielsen R."/>
            <person name="Noor M.A."/>
            <person name="O'Grady P."/>
            <person name="Pachter L."/>
            <person name="Papaceit M."/>
            <person name="Parisi M.J."/>
            <person name="Parisi M."/>
            <person name="Parts L."/>
            <person name="Pedersen J.S."/>
            <person name="Pesole G."/>
            <person name="Phillippy A.M."/>
            <person name="Ponting C.P."/>
            <person name="Pop M."/>
            <person name="Porcelli D."/>
            <person name="Powell J.R."/>
            <person name="Prohaska S."/>
            <person name="Pruitt K."/>
            <person name="Puig M."/>
            <person name="Quesneville H."/>
            <person name="Ram K.R."/>
            <person name="Rand D."/>
            <person name="Rasmussen M.D."/>
            <person name="Reed L.K."/>
            <person name="Reenan R."/>
            <person name="Reily A."/>
            <person name="Remington K.A."/>
            <person name="Rieger T.T."/>
            <person name="Ritchie M.G."/>
            <person name="Robin C."/>
            <person name="Rogers Y.H."/>
            <person name="Rohde C."/>
            <person name="Rozas J."/>
            <person name="Rubenfield M.J."/>
            <person name="Ruiz A."/>
            <person name="Russo S."/>
            <person name="Salzberg S.L."/>
            <person name="Sanchez-Gracia A."/>
            <person name="Saranga D.J."/>
            <person name="Sato H."/>
            <person name="Schaeffer S.W."/>
            <person name="Schatz M.C."/>
            <person name="Schlenke T."/>
            <person name="Schwartz R."/>
            <person name="Segarra C."/>
            <person name="Singh R.S."/>
            <person name="Sirot L."/>
            <person name="Sirota M."/>
            <person name="Sisneros N.B."/>
            <person name="Smith C.D."/>
            <person name="Smith T.F."/>
            <person name="Spieth J."/>
            <person name="Stage D.E."/>
            <person name="Stark A."/>
            <person name="Stephan W."/>
            <person name="Strausberg R.L."/>
            <person name="Strempel S."/>
            <person name="Sturgill D."/>
            <person name="Sutton G."/>
            <person name="Sutton G.G."/>
            <person name="Tao W."/>
            <person name="Teichmann S."/>
            <person name="Tobari Y.N."/>
            <person name="Tomimura Y."/>
            <person name="Tsolas J.M."/>
            <person name="Valente V.L."/>
            <person name="Venter E."/>
            <person name="Venter J.C."/>
            <person name="Vicario S."/>
            <person name="Vieira F.G."/>
            <person name="Vilella A.J."/>
            <person name="Villasante A."/>
            <person name="Walenz B."/>
            <person name="Wang J."/>
            <person name="Wasserman M."/>
            <person name="Watts T."/>
            <person name="Wilson D."/>
            <person name="Wilson R.K."/>
            <person name="Wing R.A."/>
            <person name="Wolfner M.F."/>
            <person name="Wong A."/>
            <person name="Wong G.K."/>
            <person name="Wu C.I."/>
            <person name="Wu G."/>
            <person name="Yamamoto D."/>
            <person name="Yang H.P."/>
            <person name="Yang S.P."/>
            <person name="Yorke J.A."/>
            <person name="Yoshida K."/>
            <person name="Zdobnov E."/>
            <person name="Zhang P."/>
            <person name="Zhang Y."/>
            <person name="Zimin A.V."/>
            <person name="Baldwin J."/>
            <person name="Abdouelleil A."/>
            <person name="Abdulkadir J."/>
            <person name="Abebe A."/>
            <person name="Abera B."/>
            <person name="Abreu J."/>
            <person name="Acer S.C."/>
            <person name="Aftuck L."/>
            <person name="Alexander A."/>
            <person name="An P."/>
            <person name="Anderson E."/>
            <person name="Anderson S."/>
            <person name="Arachi H."/>
            <person name="Azer M."/>
            <person name="Bachantsang P."/>
            <person name="Barry A."/>
            <person name="Bayul T."/>
            <person name="Berlin A."/>
            <person name="Bessette D."/>
            <person name="Bloom T."/>
            <person name="Blye J."/>
            <person name="Boguslavskiy L."/>
            <person name="Bonnet C."/>
            <person name="Boukhgalter B."/>
            <person name="Bourzgui I."/>
            <person name="Brown A."/>
            <person name="Cahill P."/>
            <person name="Channer S."/>
            <person name="Cheshatsang Y."/>
            <person name="Chuda L."/>
            <person name="Citroen M."/>
            <person name="Collymore A."/>
            <person name="Cooke P."/>
            <person name="Costello M."/>
            <person name="D'Aco K."/>
            <person name="Daza R."/>
            <person name="De Haan G."/>
            <person name="DeGray S."/>
            <person name="DeMaso C."/>
            <person name="Dhargay N."/>
            <person name="Dooley K."/>
            <person name="Dooley E."/>
            <person name="Doricent M."/>
            <person name="Dorje P."/>
            <person name="Dorjee K."/>
            <person name="Dupes A."/>
            <person name="Elong R."/>
            <person name="Falk J."/>
            <person name="Farina A."/>
            <person name="Faro S."/>
            <person name="Ferguson D."/>
            <person name="Fisher S."/>
            <person name="Foley C.D."/>
            <person name="Franke A."/>
            <person name="Friedrich D."/>
            <person name="Gadbois L."/>
            <person name="Gearin G."/>
            <person name="Gearin C.R."/>
            <person name="Giannoukos G."/>
            <person name="Goode T."/>
            <person name="Graham J."/>
            <person name="Grandbois E."/>
            <person name="Grewal S."/>
            <person name="Gyaltsen K."/>
            <person name="Hafez N."/>
            <person name="Hagos B."/>
            <person name="Hall J."/>
            <person name="Henson C."/>
            <person name="Hollinger A."/>
            <person name="Honan T."/>
            <person name="Huard M.D."/>
            <person name="Hughes L."/>
            <person name="Hurhula B."/>
            <person name="Husby M.E."/>
            <person name="Kamat A."/>
            <person name="Kanga B."/>
            <person name="Kashin S."/>
            <person name="Khazanovich D."/>
            <person name="Kisner P."/>
            <person name="Lance K."/>
            <person name="Lara M."/>
            <person name="Lee W."/>
            <person name="Lennon N."/>
            <person name="Letendre F."/>
            <person name="LeVine R."/>
            <person name="Lipovsky A."/>
            <person name="Liu X."/>
            <person name="Liu J."/>
            <person name="Liu S."/>
            <person name="Lokyitsang T."/>
            <person name="Lokyitsang Y."/>
            <person name="Lubonja R."/>
            <person name="Lui A."/>
            <person name="MacDonald P."/>
            <person name="Magnisalis V."/>
            <person name="Maru K."/>
            <person name="Matthews C."/>
            <person name="McCusker W."/>
            <person name="McDonough S."/>
            <person name="Mehta T."/>
            <person name="Meldrim J."/>
            <person name="Meneus L."/>
            <person name="Mihai O."/>
            <person name="Mihalev A."/>
            <person name="Mihova T."/>
            <person name="Mittelman R."/>
            <person name="Mlenga V."/>
            <person name="Montmayeur A."/>
            <person name="Mulrain L."/>
            <person name="Navidi A."/>
            <person name="Naylor J."/>
            <person name="Negash T."/>
            <person name="Nguyen T."/>
            <person name="Nguyen N."/>
            <person name="Nicol R."/>
            <person name="Norbu C."/>
            <person name="Norbu N."/>
            <person name="Novod N."/>
            <person name="O'Neill B."/>
            <person name="Osman S."/>
            <person name="Markiewicz E."/>
            <person name="Oyono O.L."/>
            <person name="Patti C."/>
            <person name="Phunkhang P."/>
            <person name="Pierre F."/>
            <person name="Priest M."/>
            <person name="Raghuraman S."/>
            <person name="Rege F."/>
            <person name="Reyes R."/>
            <person name="Rise C."/>
            <person name="Rogov P."/>
            <person name="Ross K."/>
            <person name="Ryan E."/>
            <person name="Settipalli S."/>
            <person name="Shea T."/>
            <person name="Sherpa N."/>
            <person name="Shi L."/>
            <person name="Shih D."/>
            <person name="Sparrow T."/>
            <person name="Spaulding J."/>
            <person name="Stalker J."/>
            <person name="Stange-Thomann N."/>
            <person name="Stavropoulos S."/>
            <person name="Stone C."/>
            <person name="Strader C."/>
            <person name="Tesfaye S."/>
            <person name="Thomson T."/>
            <person name="Thoulutsang Y."/>
            <person name="Thoulutsang D."/>
            <person name="Topham K."/>
            <person name="Topping I."/>
            <person name="Tsamla T."/>
            <person name="Vassiliev H."/>
            <person name="Vo A."/>
            <person name="Wangchuk T."/>
            <person name="Wangdi T."/>
            <person name="Weiand M."/>
            <person name="Wilkinson J."/>
            <person name="Wilson A."/>
            <person name="Yadav S."/>
            <person name="Young G."/>
            <person name="Yu Q."/>
            <person name="Zembek L."/>
            <person name="Zhong D."/>
            <person name="Zimmer A."/>
            <person name="Zwirko Z."/>
            <person name="Jaffe D.B."/>
            <person name="Alvarez P."/>
            <person name="Brockman W."/>
            <person name="Butler J."/>
            <person name="Chin C."/>
            <person name="Gnerre S."/>
            <person name="Grabherr M."/>
            <person name="Kleber M."/>
            <person name="Mauceli E."/>
            <person name="MacCallum I."/>
        </authorList>
    </citation>
    <scope>NUCLEOTIDE SEQUENCE [LARGE SCALE GENOMIC DNA]</scope>
    <source>
        <strain evidence="3">Tucson 15287-2541.00</strain>
    </source>
</reference>
<dbReference type="EMBL" id="CH916373">
    <property type="protein sequence ID" value="EDV95019.1"/>
    <property type="molecule type" value="Genomic_DNA"/>
</dbReference>
<dbReference type="HOGENOM" id="CLU_1733404_0_0_1"/>
<dbReference type="InParanoid" id="B4JTC9"/>
<dbReference type="PhylomeDB" id="B4JTC9"/>
<name>B4JTC9_DROGR</name>